<protein>
    <submittedName>
        <fullName evidence="1">Uncharacterized protein</fullName>
    </submittedName>
</protein>
<evidence type="ECO:0000313" key="2">
    <source>
        <dbReference type="Proteomes" id="UP001396334"/>
    </source>
</evidence>
<keyword evidence="2" id="KW-1185">Reference proteome</keyword>
<dbReference type="Proteomes" id="UP001396334">
    <property type="component" value="Unassembled WGS sequence"/>
</dbReference>
<proteinExistence type="predicted"/>
<accession>A0ABR2TAJ7</accession>
<sequence length="200" mass="22388">MGIKIETGLAENTDNIVAVEDIDIKEGPNGIAKNLEDITGKNKKNDWSRSNPIEGFIRNLDLLGQPLDLYDVPVNRELNVSINSESSSESRGPTLDNDTGLFVIKPRYVKTTHGLVSSILNPCRDLLTRRVDRSKYVYHHKLEDSRPKPDGANIRDTFESKLDAEITLKMANGLGIRFGVPDKVVLEHISKLETMSNNQY</sequence>
<organism evidence="1 2">
    <name type="scientific">Hibiscus sabdariffa</name>
    <name type="common">roselle</name>
    <dbReference type="NCBI Taxonomy" id="183260"/>
    <lineage>
        <taxon>Eukaryota</taxon>
        <taxon>Viridiplantae</taxon>
        <taxon>Streptophyta</taxon>
        <taxon>Embryophyta</taxon>
        <taxon>Tracheophyta</taxon>
        <taxon>Spermatophyta</taxon>
        <taxon>Magnoliopsida</taxon>
        <taxon>eudicotyledons</taxon>
        <taxon>Gunneridae</taxon>
        <taxon>Pentapetalae</taxon>
        <taxon>rosids</taxon>
        <taxon>malvids</taxon>
        <taxon>Malvales</taxon>
        <taxon>Malvaceae</taxon>
        <taxon>Malvoideae</taxon>
        <taxon>Hibiscus</taxon>
    </lineage>
</organism>
<comment type="caution">
    <text evidence="1">The sequence shown here is derived from an EMBL/GenBank/DDBJ whole genome shotgun (WGS) entry which is preliminary data.</text>
</comment>
<evidence type="ECO:0000313" key="1">
    <source>
        <dbReference type="EMBL" id="KAK9034249.1"/>
    </source>
</evidence>
<reference evidence="1 2" key="1">
    <citation type="journal article" date="2024" name="G3 (Bethesda)">
        <title>Genome assembly of Hibiscus sabdariffa L. provides insights into metabolisms of medicinal natural products.</title>
        <authorList>
            <person name="Kim T."/>
        </authorList>
    </citation>
    <scope>NUCLEOTIDE SEQUENCE [LARGE SCALE GENOMIC DNA]</scope>
    <source>
        <strain evidence="1">TK-2024</strain>
        <tissue evidence="1">Old leaves</tissue>
    </source>
</reference>
<name>A0ABR2TAJ7_9ROSI</name>
<gene>
    <name evidence="1" type="ORF">V6N11_050422</name>
</gene>
<dbReference type="EMBL" id="JBBPBN010000007">
    <property type="protein sequence ID" value="KAK9034249.1"/>
    <property type="molecule type" value="Genomic_DNA"/>
</dbReference>